<keyword evidence="3" id="KW-0216">Detoxification</keyword>
<evidence type="ECO:0000256" key="3">
    <source>
        <dbReference type="ARBA" id="ARBA00022575"/>
    </source>
</evidence>
<sequence>MSLTEQLGLDIPLVAAPMAGGPSTPELVIAAAEAGGLGFLAAGYKTPQQLADQISTVRAATSTFGVNLFVPNTFHPDPDQFRSYVESLAPVATELGVELATEPRDDDDAWEAKVELLVKDPVPVVSFTFGLAPADVVGRLKTAGSLTVQTVTTLAEAHQARECGVDALAVQGSTAGGHSATVTPQEPIAQVPLPELVRTIAGEVELPIFAAGGISTPEALQEVLAAGAAAAVVGTVLLRCPEAGTSAPHRAALADSQRTETVMTRAFSGRPARALRNQFTDRYTESAPLAFPAVHHLTAPLRKAATAAGQPEYINLWAGTGFRNASAAPAAEILRHLTGH</sequence>
<keyword evidence="7 10" id="KW-0503">Monooxygenase</keyword>
<evidence type="ECO:0000256" key="4">
    <source>
        <dbReference type="ARBA" id="ARBA00022630"/>
    </source>
</evidence>
<dbReference type="RefSeq" id="WP_119933130.1">
    <property type="nucleotide sequence ID" value="NZ_JAAVUN010000017.1"/>
</dbReference>
<keyword evidence="4" id="KW-0285">Flavoprotein</keyword>
<evidence type="ECO:0000256" key="5">
    <source>
        <dbReference type="ARBA" id="ARBA00022643"/>
    </source>
</evidence>
<dbReference type="EMBL" id="JAAVUN010000017">
    <property type="protein sequence ID" value="NKE10145.1"/>
    <property type="molecule type" value="Genomic_DNA"/>
</dbReference>
<keyword evidence="11" id="KW-1185">Reference proteome</keyword>
<name>A0A846U0Z2_9MICC</name>
<dbReference type="SUPFAM" id="SSF51412">
    <property type="entry name" value="Inosine monophosphate dehydrogenase (IMPDH)"/>
    <property type="match status" value="1"/>
</dbReference>
<protein>
    <recommendedName>
        <fullName evidence="8">Propionate 3-nitronate monooxygenase</fullName>
    </recommendedName>
</protein>
<gene>
    <name evidence="10" type="ORF">GTW58_09420</name>
</gene>
<comment type="cofactor">
    <cofactor evidence="1">
        <name>FMN</name>
        <dbReference type="ChEBI" id="CHEBI:58210"/>
    </cofactor>
</comment>
<dbReference type="CDD" id="cd04730">
    <property type="entry name" value="NPD_like"/>
    <property type="match status" value="1"/>
</dbReference>
<dbReference type="InterPro" id="IPR013785">
    <property type="entry name" value="Aldolase_TIM"/>
</dbReference>
<dbReference type="Pfam" id="PF03060">
    <property type="entry name" value="NMO"/>
    <property type="match status" value="1"/>
</dbReference>
<evidence type="ECO:0000256" key="7">
    <source>
        <dbReference type="ARBA" id="ARBA00023033"/>
    </source>
</evidence>
<accession>A0A846U0Z2</accession>
<evidence type="ECO:0000256" key="2">
    <source>
        <dbReference type="ARBA" id="ARBA00009881"/>
    </source>
</evidence>
<dbReference type="Proteomes" id="UP000521379">
    <property type="component" value="Unassembled WGS sequence"/>
</dbReference>
<proteinExistence type="inferred from homology"/>
<reference evidence="10 11" key="1">
    <citation type="submission" date="2020-02" db="EMBL/GenBank/DDBJ databases">
        <authorList>
            <person name="Sun Q."/>
        </authorList>
    </citation>
    <scope>NUCLEOTIDE SEQUENCE [LARGE SCALE GENOMIC DNA]</scope>
    <source>
        <strain evidence="10 11">YIM 13062</strain>
    </source>
</reference>
<dbReference type="AlphaFoldDB" id="A0A846U0Z2"/>
<dbReference type="GO" id="GO:0018580">
    <property type="term" value="F:nitronate monooxygenase activity"/>
    <property type="evidence" value="ECO:0007669"/>
    <property type="project" value="InterPro"/>
</dbReference>
<organism evidence="10 11">
    <name type="scientific">Kocuria subflava</name>
    <dbReference type="NCBI Taxonomy" id="1736139"/>
    <lineage>
        <taxon>Bacteria</taxon>
        <taxon>Bacillati</taxon>
        <taxon>Actinomycetota</taxon>
        <taxon>Actinomycetes</taxon>
        <taxon>Micrococcales</taxon>
        <taxon>Micrococcaceae</taxon>
        <taxon>Kocuria</taxon>
    </lineage>
</organism>
<dbReference type="InterPro" id="IPR004136">
    <property type="entry name" value="NMO"/>
</dbReference>
<dbReference type="Gene3D" id="3.20.20.70">
    <property type="entry name" value="Aldolase class I"/>
    <property type="match status" value="1"/>
</dbReference>
<evidence type="ECO:0000313" key="10">
    <source>
        <dbReference type="EMBL" id="NKE10145.1"/>
    </source>
</evidence>
<evidence type="ECO:0000256" key="6">
    <source>
        <dbReference type="ARBA" id="ARBA00023002"/>
    </source>
</evidence>
<keyword evidence="6" id="KW-0560">Oxidoreductase</keyword>
<dbReference type="GO" id="GO:0009636">
    <property type="term" value="P:response to toxic substance"/>
    <property type="evidence" value="ECO:0007669"/>
    <property type="project" value="UniProtKB-KW"/>
</dbReference>
<evidence type="ECO:0000256" key="9">
    <source>
        <dbReference type="ARBA" id="ARBA00049401"/>
    </source>
</evidence>
<comment type="catalytic activity">
    <reaction evidence="9">
        <text>3 propionate 3-nitronate + 3 O2 + H2O = 3 3-oxopropanoate + 2 nitrate + nitrite + H2O2 + 3 H(+)</text>
        <dbReference type="Rhea" id="RHEA:57332"/>
        <dbReference type="ChEBI" id="CHEBI:15377"/>
        <dbReference type="ChEBI" id="CHEBI:15378"/>
        <dbReference type="ChEBI" id="CHEBI:15379"/>
        <dbReference type="ChEBI" id="CHEBI:16240"/>
        <dbReference type="ChEBI" id="CHEBI:16301"/>
        <dbReference type="ChEBI" id="CHEBI:17632"/>
        <dbReference type="ChEBI" id="CHEBI:33190"/>
        <dbReference type="ChEBI" id="CHEBI:136067"/>
    </reaction>
</comment>
<evidence type="ECO:0000256" key="1">
    <source>
        <dbReference type="ARBA" id="ARBA00001917"/>
    </source>
</evidence>
<comment type="similarity">
    <text evidence="2">Belongs to the nitronate monooxygenase family. NMO class I subfamily.</text>
</comment>
<dbReference type="PANTHER" id="PTHR42747:SF3">
    <property type="entry name" value="NITRONATE MONOOXYGENASE-RELATED"/>
    <property type="match status" value="1"/>
</dbReference>
<keyword evidence="5" id="KW-0288">FMN</keyword>
<evidence type="ECO:0000313" key="11">
    <source>
        <dbReference type="Proteomes" id="UP000521379"/>
    </source>
</evidence>
<evidence type="ECO:0000256" key="8">
    <source>
        <dbReference type="ARBA" id="ARBA00031155"/>
    </source>
</evidence>
<dbReference type="PANTHER" id="PTHR42747">
    <property type="entry name" value="NITRONATE MONOOXYGENASE-RELATED"/>
    <property type="match status" value="1"/>
</dbReference>
<comment type="caution">
    <text evidence="10">The sequence shown here is derived from an EMBL/GenBank/DDBJ whole genome shotgun (WGS) entry which is preliminary data.</text>
</comment>